<feature type="signal peptide" evidence="1">
    <location>
        <begin position="1"/>
        <end position="21"/>
    </location>
</feature>
<dbReference type="AlphaFoldDB" id="A0A1I0S2N2"/>
<feature type="chain" id="PRO_5011520581" evidence="1">
    <location>
        <begin position="22"/>
        <end position="480"/>
    </location>
</feature>
<proteinExistence type="predicted"/>
<accession>A0A1I0S2N2</accession>
<protein>
    <submittedName>
        <fullName evidence="2">Uncharacterized protein</fullName>
    </submittedName>
</protein>
<dbReference type="PANTHER" id="PTHR42754:SF1">
    <property type="entry name" value="LIPOPROTEIN"/>
    <property type="match status" value="1"/>
</dbReference>
<keyword evidence="1" id="KW-0732">Signal</keyword>
<evidence type="ECO:0000313" key="2">
    <source>
        <dbReference type="EMBL" id="SEW47760.1"/>
    </source>
</evidence>
<sequence>MNAYIKKILPVFLLGAMAAHAKGQAAGTPYIPMIDIPFSFLYGGASIDSPRTHALSLAADGGYFGVGDSQSSASGDVTGVNGGNRDNWVIKWDTTGKIAWQRLVGGNGIELGTSITATPDGGCIVVTRSGSTNIPGTTFHGGQTDLLAAKLDASGNIQWQRLVGGSGNDEPSKVAIASDGGYIIAGVSYSVDGDLTGIPKYTGGAFGTDAWLVKLNTDGTINWQKRYGGTDEDSFGGIIATNDGGYLVTGTTSSGAVGDFTGLPVFAGPNPFIMKTDALGNRIWIKRFGVSAAANPYILDTRQTSDDGYILAIRTAGSNTGSLTGIVGFGGNDFWIMKVDATGNLITQKVFGGTGSDTPSSIYQTSDGGYIVSGGSASSNTGTLTGVISHGGNDSWVFNLDSSLNLVQQKLYGGNGNEGTTGAYLLPLSSENSYLLLSDSGSSNNGDVTDLNHAAGSGDYWLLKLFPSGDIVWVPDTGQR</sequence>
<reference evidence="3" key="1">
    <citation type="submission" date="2016-10" db="EMBL/GenBank/DDBJ databases">
        <authorList>
            <person name="Varghese N."/>
            <person name="Submissions S."/>
        </authorList>
    </citation>
    <scope>NUCLEOTIDE SEQUENCE [LARGE SCALE GENOMIC DNA]</scope>
    <source>
        <strain evidence="3">DSM 17724</strain>
    </source>
</reference>
<name>A0A1I0S2N2_9FLAO</name>
<dbReference type="EMBL" id="FOIU01000003">
    <property type="protein sequence ID" value="SEW47760.1"/>
    <property type="molecule type" value="Genomic_DNA"/>
</dbReference>
<dbReference type="OrthoDB" id="9811934at2"/>
<gene>
    <name evidence="2" type="ORF">SAMN05421841_3615</name>
</gene>
<dbReference type="PANTHER" id="PTHR42754">
    <property type="entry name" value="ENDOGLUCANASE"/>
    <property type="match status" value="1"/>
</dbReference>
<organism evidence="2 3">
    <name type="scientific">Chryseobacterium wanjuense</name>
    <dbReference type="NCBI Taxonomy" id="356305"/>
    <lineage>
        <taxon>Bacteria</taxon>
        <taxon>Pseudomonadati</taxon>
        <taxon>Bacteroidota</taxon>
        <taxon>Flavobacteriia</taxon>
        <taxon>Flavobacteriales</taxon>
        <taxon>Weeksellaceae</taxon>
        <taxon>Chryseobacterium group</taxon>
        <taxon>Chryseobacterium</taxon>
    </lineage>
</organism>
<keyword evidence="3" id="KW-1185">Reference proteome</keyword>
<evidence type="ECO:0000313" key="3">
    <source>
        <dbReference type="Proteomes" id="UP000199469"/>
    </source>
</evidence>
<dbReference type="RefSeq" id="WP_089795078.1">
    <property type="nucleotide sequence ID" value="NZ_FOIU01000003.1"/>
</dbReference>
<dbReference type="STRING" id="356305.SAMN05421841_3615"/>
<evidence type="ECO:0000256" key="1">
    <source>
        <dbReference type="SAM" id="SignalP"/>
    </source>
</evidence>
<dbReference type="Proteomes" id="UP000199469">
    <property type="component" value="Unassembled WGS sequence"/>
</dbReference>